<dbReference type="Proteomes" id="UP001205603">
    <property type="component" value="Unassembled WGS sequence"/>
</dbReference>
<dbReference type="EMBL" id="JANDHW010000006">
    <property type="protein sequence ID" value="MCP9611857.1"/>
    <property type="molecule type" value="Genomic_DNA"/>
</dbReference>
<evidence type="ECO:0000259" key="2">
    <source>
        <dbReference type="Pfam" id="PF22422"/>
    </source>
</evidence>
<feature type="domain" description="Mannosylglycerate hydrolase MGH1-like glycoside hydrolase" evidence="2">
    <location>
        <begin position="178"/>
        <end position="364"/>
    </location>
</feature>
<organism evidence="3 4">
    <name type="scientific">Coprobacter tertius</name>
    <dbReference type="NCBI Taxonomy" id="2944915"/>
    <lineage>
        <taxon>Bacteria</taxon>
        <taxon>Pseudomonadati</taxon>
        <taxon>Bacteroidota</taxon>
        <taxon>Bacteroidia</taxon>
        <taxon>Bacteroidales</taxon>
        <taxon>Barnesiellaceae</taxon>
        <taxon>Coprobacter</taxon>
    </lineage>
</organism>
<feature type="signal peptide" evidence="1">
    <location>
        <begin position="1"/>
        <end position="18"/>
    </location>
</feature>
<dbReference type="InterPro" id="IPR054491">
    <property type="entry name" value="MGH1-like_GH"/>
</dbReference>
<evidence type="ECO:0000313" key="4">
    <source>
        <dbReference type="Proteomes" id="UP001205603"/>
    </source>
</evidence>
<keyword evidence="4" id="KW-1185">Reference proteome</keyword>
<evidence type="ECO:0000313" key="3">
    <source>
        <dbReference type="EMBL" id="MCP9611857.1"/>
    </source>
</evidence>
<dbReference type="Gene3D" id="1.50.10.10">
    <property type="match status" value="1"/>
</dbReference>
<accession>A0ABT1MGV0</accession>
<name>A0ABT1MGV0_9BACT</name>
<protein>
    <recommendedName>
        <fullName evidence="2">Mannosylglycerate hydrolase MGH1-like glycoside hydrolase domain-containing protein</fullName>
    </recommendedName>
</protein>
<dbReference type="InterPro" id="IPR012341">
    <property type="entry name" value="6hp_glycosidase-like_sf"/>
</dbReference>
<dbReference type="InterPro" id="IPR008928">
    <property type="entry name" value="6-hairpin_glycosidase_sf"/>
</dbReference>
<dbReference type="PANTHER" id="PTHR34987">
    <property type="entry name" value="C, PUTATIVE (AFU_ORTHOLOGUE AFUA_3G02880)-RELATED"/>
    <property type="match status" value="1"/>
</dbReference>
<evidence type="ECO:0000256" key="1">
    <source>
        <dbReference type="SAM" id="SignalP"/>
    </source>
</evidence>
<dbReference type="PANTHER" id="PTHR34987:SF4">
    <property type="entry name" value="ALPHA-L-RHAMNOSIDASE C-TERMINAL DOMAIN-CONTAINING PROTEIN"/>
    <property type="match status" value="1"/>
</dbReference>
<reference evidence="3 4" key="1">
    <citation type="submission" date="2022-07" db="EMBL/GenBank/DDBJ databases">
        <title>Fecal culturing of patients with breast cancer.</title>
        <authorList>
            <person name="Teng N.M.Y."/>
            <person name="Kiu R."/>
            <person name="Evans R."/>
            <person name="Baker D.J."/>
            <person name="Zenner C."/>
            <person name="Robinson S.D."/>
            <person name="Hall L.J."/>
        </authorList>
    </citation>
    <scope>NUCLEOTIDE SEQUENCE [LARGE SCALE GENOMIC DNA]</scope>
    <source>
        <strain evidence="3 4">LH1063</strain>
    </source>
</reference>
<dbReference type="Pfam" id="PF22422">
    <property type="entry name" value="MGH1-like_GH"/>
    <property type="match status" value="1"/>
</dbReference>
<dbReference type="SUPFAM" id="SSF48208">
    <property type="entry name" value="Six-hairpin glycosidases"/>
    <property type="match status" value="1"/>
</dbReference>
<comment type="caution">
    <text evidence="3">The sequence shown here is derived from an EMBL/GenBank/DDBJ whole genome shotgun (WGS) entry which is preliminary data.</text>
</comment>
<proteinExistence type="predicted"/>
<feature type="chain" id="PRO_5046467361" description="Mannosylglycerate hydrolase MGH1-like glycoside hydrolase domain-containing protein" evidence="1">
    <location>
        <begin position="19"/>
        <end position="465"/>
    </location>
</feature>
<sequence length="465" mass="52352">MKKIIFLSCVLIPGLGWAQQIKTETPLIDGAFAVAVKTIDDNTESNLIEAGADYGGEWTRDISINSWNACSLLRPVAAEYSMWSVTRDNRSKIGHQYWDQIIWVPAAYNHYLINGDKEFLKEAFICSANTMDELENKAFDSIYGLFTGPSVFNDGIAGYEEPIFDPKNNSSYVLDFPAAKKIKCLSTNCIYYEAYLRLADMAELLGNESAEKIYKKKAAALKDNIRKYLYDKKNNKLNYLIDADGNVHHFQEGLGLSFAILSGVVSKKEARSIIEKAHISNYGIPSVYPDFKRYSTEKPGRHNNLVWPFVNAFWADACFKSGKSEGFMKEFVSLTELAMIKSKHSFWEIYNPVTGNPDGGWQVGRHWPSCREQTWSATGYLRMVFNDLLGMSFSEEGLGISPAFDLLNQIGFKELTGIPYRNNTISVIFNGCGDKPKGVYVNGKKMKKAFIPADISKPVTVTYEF</sequence>
<dbReference type="RefSeq" id="WP_255026948.1">
    <property type="nucleotide sequence ID" value="NZ_JANDHW010000006.1"/>
</dbReference>
<gene>
    <name evidence="3" type="ORF">NMU02_07105</name>
</gene>
<keyword evidence="1" id="KW-0732">Signal</keyword>